<sequence length="1096" mass="124415">MNTEPTIAETAGLCFNAFQQCLEKSAFISPREMSRVEDQFARFSLWTANIGVFASGRASLDHRLREAQEVHEVITGLLEAYKNGTGTSYLKSFIEPEGDDAPELDQEKLDKHIQGLANQITLLHRLSNTIRKASSETQNAKAANTFKILDDEGNDVEPLLKLIFANYVRDKFRSIDDGILQRLVRAMITRRKRVLYKRSRFGNFALRVKETKPRPTVQAPQTQPQKAPATQESPQAENKEDDEDPKEDDTGANHKSQAGVSATTLAADTFKKASAPSVISGTKTVAFDNHEDLPFPPPPLGRVRRKYKKMKRALEEQHESNLDSISVNSRAAGEIDDLEFRLSRMLKECWDQCLRAVGEVTCPFCFYAISALDISEDNKWRSHVRNDLDAYICLFEQCNDQDKLFGHSEEWLRHMREHALRWPCNSKSHGNIIFDSRDEYIHHLKEAHKSTFSDAQLRVLADRNARTIGPLFKSCPFCGFDDTSSGTKIEDHIVGHLRFLALKSLPPYEDERSENSDAESTSSRASKARKRSTVENDPGKEVKTDFEDNGPIVLFDSDDESVALPVLTSQYVPRNMEWGFVTETFDEMVNVDDDTVLQHIAAKQAHQSNDESSSDKGKHGIIEVTTEYSLASQSWTFSGTETEITPGSRFFTLSRSSESRSLRSLSKGFPSPKVYWNAPYQIHDDKDQKDDEEIRSPVPIIDTANRRSWFTSLPEERRNEPTLTTIDVIEPGRRRDAHSPGASGASWAPSIEKMFLRNKRHNDKDNRDHHTPLVERREVDRISETPITGEIPIVVPQQRVAGNSILVNIDASNQQPSLLDRAHSFLDWMSRLDDMIGRLLASPGSSSKALCLSEFEITQLCIESRSVLLSQPVLLELKAPVKIVGDIHGQYTDLLRMFELSGYPPNVNYLFLGDYVDRGKLGLETILLLLCYKRKYPENFFLLRGNHECANVTRVYGFYDECKRRCSIKIWKTFVDVFNCLPVAAIVSDKIFCVHGGLSPILRHMNDVRAIVRPTDIPDYGLLNDLLWSDPALMDQDWEPNERGVSYTFGKNVIREFLTKFDFDLICRAHMVVEDGYEFYEDRLLVTIFTAPNFGG</sequence>
<gene>
    <name evidence="10" type="ORF">TCE0_043r15927</name>
</gene>
<evidence type="ECO:0000256" key="1">
    <source>
        <dbReference type="ARBA" id="ARBA00022723"/>
    </source>
</evidence>
<comment type="catalytic activity">
    <reaction evidence="6 7">
        <text>O-phospho-L-threonyl-[protein] + H2O = L-threonyl-[protein] + phosphate</text>
        <dbReference type="Rhea" id="RHEA:47004"/>
        <dbReference type="Rhea" id="RHEA-COMP:11060"/>
        <dbReference type="Rhea" id="RHEA-COMP:11605"/>
        <dbReference type="ChEBI" id="CHEBI:15377"/>
        <dbReference type="ChEBI" id="CHEBI:30013"/>
        <dbReference type="ChEBI" id="CHEBI:43474"/>
        <dbReference type="ChEBI" id="CHEBI:61977"/>
        <dbReference type="EC" id="3.1.3.16"/>
    </reaction>
</comment>
<feature type="domain" description="Serine/threonine specific protein phosphatases" evidence="9">
    <location>
        <begin position="943"/>
        <end position="948"/>
    </location>
</feature>
<evidence type="ECO:0000313" key="10">
    <source>
        <dbReference type="EMBL" id="GAM42187.1"/>
    </source>
</evidence>
<dbReference type="InterPro" id="IPR031675">
    <property type="entry name" value="STPPase_N"/>
</dbReference>
<dbReference type="PANTHER" id="PTHR11668:SF484">
    <property type="entry name" value="SERINE_THREONINE-PROTEIN PHOSPHATASE PP-Z1-RELATED"/>
    <property type="match status" value="1"/>
</dbReference>
<evidence type="ECO:0000256" key="8">
    <source>
        <dbReference type="SAM" id="MobiDB-lite"/>
    </source>
</evidence>
<feature type="compositionally biased region" description="Basic and acidic residues" evidence="8">
    <location>
        <begin position="532"/>
        <end position="545"/>
    </location>
</feature>
<evidence type="ECO:0000256" key="7">
    <source>
        <dbReference type="RuleBase" id="RU004273"/>
    </source>
</evidence>
<proteinExistence type="inferred from homology"/>
<dbReference type="InterPro" id="IPR006186">
    <property type="entry name" value="Ser/Thr-sp_prot-phosphatase"/>
</dbReference>
<dbReference type="GO" id="GO:0046872">
    <property type="term" value="F:metal ion binding"/>
    <property type="evidence" value="ECO:0007669"/>
    <property type="project" value="UniProtKB-KW"/>
</dbReference>
<keyword evidence="3" id="KW-0904">Protein phosphatase</keyword>
<evidence type="ECO:0000256" key="6">
    <source>
        <dbReference type="ARBA" id="ARBA00048336"/>
    </source>
</evidence>
<dbReference type="PANTHER" id="PTHR11668">
    <property type="entry name" value="SERINE/THREONINE PROTEIN PHOSPHATASE"/>
    <property type="match status" value="1"/>
</dbReference>
<dbReference type="PRINTS" id="PR00114">
    <property type="entry name" value="STPHPHTASE"/>
</dbReference>
<feature type="region of interest" description="Disordered" evidence="8">
    <location>
        <begin position="509"/>
        <end position="545"/>
    </location>
</feature>
<evidence type="ECO:0000313" key="11">
    <source>
        <dbReference type="Proteomes" id="UP000053095"/>
    </source>
</evidence>
<dbReference type="GO" id="GO:0005737">
    <property type="term" value="C:cytoplasm"/>
    <property type="evidence" value="ECO:0007669"/>
    <property type="project" value="TreeGrafter"/>
</dbReference>
<dbReference type="InterPro" id="IPR050341">
    <property type="entry name" value="PP1_catalytic_subunit"/>
</dbReference>
<dbReference type="GO" id="GO:0004722">
    <property type="term" value="F:protein serine/threonine phosphatase activity"/>
    <property type="evidence" value="ECO:0007669"/>
    <property type="project" value="UniProtKB-EC"/>
</dbReference>
<dbReference type="Pfam" id="PF16891">
    <property type="entry name" value="STPPase_N"/>
    <property type="match status" value="1"/>
</dbReference>
<dbReference type="GO" id="GO:0005634">
    <property type="term" value="C:nucleus"/>
    <property type="evidence" value="ECO:0007669"/>
    <property type="project" value="TreeGrafter"/>
</dbReference>
<feature type="compositionally biased region" description="Low complexity" evidence="8">
    <location>
        <begin position="214"/>
        <end position="231"/>
    </location>
</feature>
<dbReference type="InterPro" id="IPR004843">
    <property type="entry name" value="Calcineurin-like_PHP"/>
</dbReference>
<dbReference type="FunFam" id="3.60.21.10:FF:000026">
    <property type="entry name" value="Serine/threonine-protein phosphatase"/>
    <property type="match status" value="1"/>
</dbReference>
<comment type="catalytic activity">
    <reaction evidence="5">
        <text>O-phospho-L-seryl-[protein] + H2O = L-seryl-[protein] + phosphate</text>
        <dbReference type="Rhea" id="RHEA:20629"/>
        <dbReference type="Rhea" id="RHEA-COMP:9863"/>
        <dbReference type="Rhea" id="RHEA-COMP:11604"/>
        <dbReference type="ChEBI" id="CHEBI:15377"/>
        <dbReference type="ChEBI" id="CHEBI:29999"/>
        <dbReference type="ChEBI" id="CHEBI:43474"/>
        <dbReference type="ChEBI" id="CHEBI:83421"/>
        <dbReference type="EC" id="3.1.3.16"/>
    </reaction>
</comment>
<dbReference type="PROSITE" id="PS00125">
    <property type="entry name" value="SER_THR_PHOSPHATASE"/>
    <property type="match status" value="1"/>
</dbReference>
<evidence type="ECO:0000256" key="3">
    <source>
        <dbReference type="ARBA" id="ARBA00022912"/>
    </source>
</evidence>
<feature type="region of interest" description="Disordered" evidence="8">
    <location>
        <begin position="207"/>
        <end position="260"/>
    </location>
</feature>
<protein>
    <recommendedName>
        <fullName evidence="7">Serine/threonine-protein phosphatase</fullName>
        <ecNumber evidence="7">3.1.3.16</ecNumber>
    </recommendedName>
</protein>
<dbReference type="InterPro" id="IPR029052">
    <property type="entry name" value="Metallo-depent_PP-like"/>
</dbReference>
<keyword evidence="11" id="KW-1185">Reference proteome</keyword>
<comment type="similarity">
    <text evidence="7">Belongs to the PPP phosphatase family.</text>
</comment>
<dbReference type="Gene3D" id="3.60.21.10">
    <property type="match status" value="1"/>
</dbReference>
<dbReference type="AlphaFoldDB" id="A0A0B8N1S3"/>
<evidence type="ECO:0000259" key="9">
    <source>
        <dbReference type="PROSITE" id="PS00125"/>
    </source>
</evidence>
<evidence type="ECO:0000256" key="4">
    <source>
        <dbReference type="ARBA" id="ARBA00023211"/>
    </source>
</evidence>
<organism evidence="10 11">
    <name type="scientific">Talaromyces pinophilus</name>
    <name type="common">Penicillium pinophilum</name>
    <dbReference type="NCBI Taxonomy" id="128442"/>
    <lineage>
        <taxon>Eukaryota</taxon>
        <taxon>Fungi</taxon>
        <taxon>Dikarya</taxon>
        <taxon>Ascomycota</taxon>
        <taxon>Pezizomycotina</taxon>
        <taxon>Eurotiomycetes</taxon>
        <taxon>Eurotiomycetidae</taxon>
        <taxon>Eurotiales</taxon>
        <taxon>Trichocomaceae</taxon>
        <taxon>Talaromyces</taxon>
        <taxon>Talaromyces sect. Talaromyces</taxon>
    </lineage>
</organism>
<keyword evidence="4" id="KW-0464">Manganese</keyword>
<evidence type="ECO:0000256" key="5">
    <source>
        <dbReference type="ARBA" id="ARBA00047761"/>
    </source>
</evidence>
<accession>A0A0B8N1S3</accession>
<keyword evidence="1" id="KW-0479">Metal-binding</keyword>
<dbReference type="EC" id="3.1.3.16" evidence="7"/>
<dbReference type="Proteomes" id="UP000053095">
    <property type="component" value="Unassembled WGS sequence"/>
</dbReference>
<keyword evidence="2 7" id="KW-0378">Hydrolase</keyword>
<evidence type="ECO:0000256" key="2">
    <source>
        <dbReference type="ARBA" id="ARBA00022801"/>
    </source>
</evidence>
<dbReference type="EMBL" id="DF933839">
    <property type="protein sequence ID" value="GAM42187.1"/>
    <property type="molecule type" value="Genomic_DNA"/>
</dbReference>
<dbReference type="Pfam" id="PF00149">
    <property type="entry name" value="Metallophos"/>
    <property type="match status" value="1"/>
</dbReference>
<reference evidence="11" key="1">
    <citation type="journal article" date="2015" name="Genome Announc.">
        <title>Draft genome sequence of Talaromyces cellulolyticus strain Y-94, a source of lignocellulosic biomass-degrading enzymes.</title>
        <authorList>
            <person name="Fujii T."/>
            <person name="Koike H."/>
            <person name="Sawayama S."/>
            <person name="Yano S."/>
            <person name="Inoue H."/>
        </authorList>
    </citation>
    <scope>NUCLEOTIDE SEQUENCE [LARGE SCALE GENOMIC DNA]</scope>
    <source>
        <strain evidence="11">Y-94</strain>
    </source>
</reference>
<name>A0A0B8N1S3_TALPI</name>
<dbReference type="SMART" id="SM00156">
    <property type="entry name" value="PP2Ac"/>
    <property type="match status" value="1"/>
</dbReference>
<dbReference type="SUPFAM" id="SSF56300">
    <property type="entry name" value="Metallo-dependent phosphatases"/>
    <property type="match status" value="1"/>
</dbReference>